<dbReference type="PROSITE" id="PS52010">
    <property type="entry name" value="COLLECTRIN_LIKE"/>
    <property type="match status" value="1"/>
</dbReference>
<comment type="similarity">
    <text evidence="9 34 35">Belongs to the peptidase M2 family.</text>
</comment>
<feature type="glycosylation site" description="N-linked (GlcNAc...) (complex) asparagine" evidence="28">
    <location>
        <position position="91"/>
    </location>
</feature>
<feature type="active site" description="Proton acceptor 1" evidence="27">
    <location>
        <position position="377"/>
    </location>
</feature>
<evidence type="ECO:0000256" key="24">
    <source>
        <dbReference type="ARBA" id="ARBA00023180"/>
    </source>
</evidence>
<dbReference type="GO" id="GO:0004180">
    <property type="term" value="F:carboxypeptidase activity"/>
    <property type="evidence" value="ECO:0007669"/>
    <property type="project" value="UniProtKB-KW"/>
</dbReference>
<evidence type="ECO:0000256" key="31">
    <source>
        <dbReference type="PIRSR" id="PIRSR601548-3"/>
    </source>
</evidence>
<accession>A0A8C5LTG2</accession>
<keyword evidence="24 28" id="KW-0325">Glycoprotein</keyword>
<comment type="cofactor">
    <cofactor evidence="35">
        <name>Zn(2+)</name>
        <dbReference type="ChEBI" id="CHEBI:29105"/>
    </cofactor>
    <text evidence="35">Binds 1 zinc ion per subunit.</text>
</comment>
<evidence type="ECO:0000256" key="32">
    <source>
        <dbReference type="PIRSR" id="PIRSR601548-4"/>
    </source>
</evidence>
<dbReference type="GO" id="GO:0008237">
    <property type="term" value="F:metallopeptidase activity"/>
    <property type="evidence" value="ECO:0007669"/>
    <property type="project" value="UniProtKB-KW"/>
</dbReference>
<evidence type="ECO:0000256" key="34">
    <source>
        <dbReference type="PROSITE-ProRule" id="PRU01355"/>
    </source>
</evidence>
<dbReference type="EC" id="3.4.-.-" evidence="35"/>
<dbReference type="GO" id="GO:0006508">
    <property type="term" value="P:proteolysis"/>
    <property type="evidence" value="ECO:0007669"/>
    <property type="project" value="UniProtKB-KW"/>
</dbReference>
<evidence type="ECO:0000256" key="37">
    <source>
        <dbReference type="SAM" id="SignalP"/>
    </source>
</evidence>
<evidence type="ECO:0000256" key="35">
    <source>
        <dbReference type="RuleBase" id="RU361144"/>
    </source>
</evidence>
<keyword evidence="21 35" id="KW-0482">Metalloprotease</keyword>
<feature type="binding site" evidence="33">
    <location>
        <position position="380"/>
    </location>
    <ligand>
        <name>Zn(2+)</name>
        <dbReference type="ChEBI" id="CHEBI:29105"/>
        <label>2</label>
        <note>catalytic</note>
    </ligand>
</feature>
<feature type="active site" description="Proton donor 1" evidence="27">
    <location>
        <position position="507"/>
    </location>
</feature>
<dbReference type="Pfam" id="PF01401">
    <property type="entry name" value="Peptidase_M2"/>
    <property type="match status" value="1"/>
</dbReference>
<evidence type="ECO:0000256" key="21">
    <source>
        <dbReference type="ARBA" id="ARBA00023049"/>
    </source>
</evidence>
<evidence type="ECO:0000256" key="19">
    <source>
        <dbReference type="ARBA" id="ARBA00022833"/>
    </source>
</evidence>
<evidence type="ECO:0000256" key="16">
    <source>
        <dbReference type="ARBA" id="ARBA00022723"/>
    </source>
</evidence>
<keyword evidence="25" id="KW-0868">Chloride</keyword>
<evidence type="ECO:0000256" key="9">
    <source>
        <dbReference type="ARBA" id="ARBA00008139"/>
    </source>
</evidence>
<dbReference type="OrthoDB" id="10029630at2759"/>
<evidence type="ECO:0000256" key="25">
    <source>
        <dbReference type="ARBA" id="ARBA00023214"/>
    </source>
</evidence>
<dbReference type="Gene3D" id="1.10.1370.30">
    <property type="match status" value="1"/>
</dbReference>
<dbReference type="InterPro" id="IPR031588">
    <property type="entry name" value="Collectrin_dom"/>
</dbReference>
<dbReference type="GO" id="GO:0016324">
    <property type="term" value="C:apical plasma membrane"/>
    <property type="evidence" value="ECO:0007669"/>
    <property type="project" value="UniProtKB-SubCell"/>
</dbReference>
<evidence type="ECO:0000313" key="39">
    <source>
        <dbReference type="Ensembl" id="ENSLLEP00000003999.1"/>
    </source>
</evidence>
<dbReference type="Ensembl" id="ENSLLET00000004187.1">
    <property type="protein sequence ID" value="ENSLLEP00000003999.1"/>
    <property type="gene ID" value="ENSLLEG00000002570.1"/>
</dbReference>
<feature type="binding site" evidence="31">
    <location>
        <position position="380"/>
    </location>
    <ligand>
        <name>Zn(2+)</name>
        <dbReference type="ChEBI" id="CHEBI:29105"/>
        <label>1</label>
        <note>catalytic</note>
    </ligand>
</feature>
<evidence type="ECO:0000256" key="1">
    <source>
        <dbReference type="ARBA" id="ARBA00000796"/>
    </source>
</evidence>
<dbReference type="AlphaFoldDB" id="A0A8C5LTG2"/>
<evidence type="ECO:0000256" key="20">
    <source>
        <dbReference type="ARBA" id="ARBA00022989"/>
    </source>
</evidence>
<evidence type="ECO:0000256" key="27">
    <source>
        <dbReference type="PIRSR" id="PIRSR601548-1"/>
    </source>
</evidence>
<keyword evidence="14 35" id="KW-0645">Protease</keyword>
<feature type="binding site" evidence="31">
    <location>
        <position position="376"/>
    </location>
    <ligand>
        <name>Zn(2+)</name>
        <dbReference type="ChEBI" id="CHEBI:29105"/>
        <label>1</label>
        <note>catalytic</note>
    </ligand>
</feature>
<evidence type="ECO:0000256" key="5">
    <source>
        <dbReference type="ARBA" id="ARBA00004221"/>
    </source>
</evidence>
<feature type="transmembrane region" description="Helical" evidence="36">
    <location>
        <begin position="746"/>
        <end position="768"/>
    </location>
</feature>
<evidence type="ECO:0000256" key="18">
    <source>
        <dbReference type="ARBA" id="ARBA00022801"/>
    </source>
</evidence>
<feature type="domain" description="Collectrin-like" evidence="38">
    <location>
        <begin position="618"/>
        <end position="824"/>
    </location>
</feature>
<keyword evidence="17 37" id="KW-0732">Signal</keyword>
<keyword evidence="35" id="KW-0121">Carboxypeptidase</keyword>
<evidence type="ECO:0000256" key="29">
    <source>
        <dbReference type="PIRSR" id="PIRSR601548-11"/>
    </source>
</evidence>
<dbReference type="GO" id="GO:0005615">
    <property type="term" value="C:extracellular space"/>
    <property type="evidence" value="ECO:0007669"/>
    <property type="project" value="TreeGrafter"/>
</dbReference>
<gene>
    <name evidence="39" type="primary">ACE2</name>
</gene>
<evidence type="ECO:0000256" key="11">
    <source>
        <dbReference type="ARBA" id="ARBA00022490"/>
    </source>
</evidence>
<comment type="subcellular location">
    <subcellularLocation>
        <location evidence="5">Apical cell membrane</location>
    </subcellularLocation>
    <subcellularLocation>
        <location evidence="6">Cell membrane</location>
        <topology evidence="6">Single-pass type I membrane protein</topology>
    </subcellularLocation>
    <subcellularLocation>
        <location evidence="4">Cell projection</location>
        <location evidence="4">Cilium</location>
    </subcellularLocation>
    <subcellularLocation>
        <location evidence="7">Cytoplasm</location>
    </subcellularLocation>
    <subcellularLocation>
        <location evidence="8">Secreted</location>
    </subcellularLocation>
</comment>
<dbReference type="InterPro" id="IPR001548">
    <property type="entry name" value="Peptidase_M2"/>
</dbReference>
<dbReference type="GO" id="GO:0005929">
    <property type="term" value="C:cilium"/>
    <property type="evidence" value="ECO:0007669"/>
    <property type="project" value="UniProtKB-SubCell"/>
</dbReference>
<name>A0A8C5LTG2_9ANUR</name>
<comment type="caution">
    <text evidence="34">Lacks conserved residue(s) required for the propagation of feature annotation.</text>
</comment>
<dbReference type="Proteomes" id="UP000694569">
    <property type="component" value="Unplaced"/>
</dbReference>
<feature type="disulfide bond" evidence="32">
    <location>
        <begin position="346"/>
        <end position="363"/>
    </location>
</feature>
<feature type="glycosylation site" description="N-linked (GlcNAc...) asparagine; partial" evidence="28">
    <location>
        <position position="137"/>
    </location>
</feature>
<keyword evidence="15 36" id="KW-0812">Transmembrane</keyword>
<evidence type="ECO:0000256" key="22">
    <source>
        <dbReference type="ARBA" id="ARBA00023136"/>
    </source>
</evidence>
<feature type="glycosylation site" description="N-linked (GlcNAc...) asparagine" evidence="28">
    <location>
        <position position="54"/>
    </location>
</feature>
<organism evidence="39 40">
    <name type="scientific">Leptobrachium leishanense</name>
    <name type="common">Leishan spiny toad</name>
    <dbReference type="NCBI Taxonomy" id="445787"/>
    <lineage>
        <taxon>Eukaryota</taxon>
        <taxon>Metazoa</taxon>
        <taxon>Chordata</taxon>
        <taxon>Craniata</taxon>
        <taxon>Vertebrata</taxon>
        <taxon>Euteleostomi</taxon>
        <taxon>Amphibia</taxon>
        <taxon>Batrachia</taxon>
        <taxon>Anura</taxon>
        <taxon>Pelobatoidea</taxon>
        <taxon>Megophryidae</taxon>
        <taxon>Leptobrachium</taxon>
    </lineage>
</organism>
<keyword evidence="10" id="KW-1003">Cell membrane</keyword>
<keyword evidence="13" id="KW-0597">Phosphoprotein</keyword>
<feature type="active site" description="Proton donor 2" evidence="29">
    <location>
        <position position="507"/>
    </location>
</feature>
<dbReference type="GO" id="GO:0046872">
    <property type="term" value="F:metal ion binding"/>
    <property type="evidence" value="ECO:0007669"/>
    <property type="project" value="UniProtKB-KW"/>
</dbReference>
<evidence type="ECO:0000256" key="28">
    <source>
        <dbReference type="PIRSR" id="PIRSR601548-10"/>
    </source>
</evidence>
<keyword evidence="20 36" id="KW-1133">Transmembrane helix</keyword>
<keyword evidence="12" id="KW-0964">Secreted</keyword>
<evidence type="ECO:0000256" key="30">
    <source>
        <dbReference type="PIRSR" id="PIRSR601548-2"/>
    </source>
</evidence>
<evidence type="ECO:0000256" key="15">
    <source>
        <dbReference type="ARBA" id="ARBA00022692"/>
    </source>
</evidence>
<dbReference type="GO" id="GO:0008241">
    <property type="term" value="F:peptidyl-dipeptidase activity"/>
    <property type="evidence" value="ECO:0007669"/>
    <property type="project" value="InterPro"/>
</dbReference>
<evidence type="ECO:0000256" key="17">
    <source>
        <dbReference type="ARBA" id="ARBA00022729"/>
    </source>
</evidence>
<keyword evidence="26" id="KW-0966">Cell projection</keyword>
<keyword evidence="18 35" id="KW-0378">Hydrolase</keyword>
<comment type="catalytic activity">
    <reaction evidence="1">
        <text>angiotensin I + H2O = angiotensin-(1-9) + L-leucine</text>
        <dbReference type="Rhea" id="RHEA:63532"/>
        <dbReference type="ChEBI" id="CHEBI:15377"/>
        <dbReference type="ChEBI" id="CHEBI:57427"/>
        <dbReference type="ChEBI" id="CHEBI:147350"/>
        <dbReference type="ChEBI" id="CHEBI:147351"/>
    </reaction>
    <physiologicalReaction direction="left-to-right" evidence="1">
        <dbReference type="Rhea" id="RHEA:63533"/>
    </physiologicalReaction>
</comment>
<dbReference type="Pfam" id="PF16959">
    <property type="entry name" value="Collectrin"/>
    <property type="match status" value="1"/>
</dbReference>
<keyword evidence="23 32" id="KW-1015">Disulfide bond</keyword>
<evidence type="ECO:0000259" key="38">
    <source>
        <dbReference type="PROSITE" id="PS52010"/>
    </source>
</evidence>
<keyword evidence="40" id="KW-1185">Reference proteome</keyword>
<dbReference type="CDD" id="cd06461">
    <property type="entry name" value="M2_ACE"/>
    <property type="match status" value="1"/>
</dbReference>
<sequence>MPSHLWLFCALAVFGSCTAQDVTTEASEFLAQFQLLGEPLYHEAALAQWEYNTNISAENAEKMSQAGAKWSAYYSEASENSARFPQDQVTNASIKLQLIYLGEKGAATLPTDKYTRLNQILNEMSTIYSTETVCRPNNPQECLPFEPGLDQIMLESTNYHDRLWAWEGWRAKAGKKMRPLYEEYVELENEAARLNGYRDYGDYWRGNYETLDTGRYGYSRDKLIEDVERTFQEILPLYKELHAYVRAHLKETYKDQNLDAEGCLPAHLLGDMWGRFWTNLYPLVVPYPDKESIDVSPTMVAQGWTVDKMFKEAEIFFESVGLFKLNENFWTNSMLEEPNDGRRVVCHPTAWDLGLDDFRVKMCTRVNMEDFLTVHHELGHIQYDMAYAPLPMLLRDGANEGFHEAVGEIMSLSAATPKHLKLLNLLPAHFVEDRETEINFLLRQALTIVGTMPFTYMLEQWRWKVFRGEITKENWMKEWWRMKRELVGVVEPFPRDETYCDPPALFHVANDYSFIRYYTRTIYQFQFQDALCAAANHEGPLHSCDITGSLEAGKKLRDMLELGNSRPWPEALESITGGIEIDAKPMLSYFQPLYEWLHENNRLNNRKVGWNTQWDPYTDNLIKVRISLFSGLGKDAYIWDKAETNLFRASIAYAMTKYFTEVEKNELEFSPDNVEIFDETLRISFLFHVLMPNTAGMEIVPKSKVEEAVRLSKGRINSMFYLDDFSLEFVGIPPTLAGPTEQPFDVWLVVFGIVAGVIVIALITLVALGQRDRRKRKKAKRDDEVGALNLPVTTNVLYEDSPSISDFGLENNVYEKEEEPQTAF</sequence>
<proteinExistence type="inferred from homology"/>
<evidence type="ECO:0000256" key="12">
    <source>
        <dbReference type="ARBA" id="ARBA00022525"/>
    </source>
</evidence>
<feature type="binding site" evidence="33">
    <location>
        <position position="404"/>
    </location>
    <ligand>
        <name>Zn(2+)</name>
        <dbReference type="ChEBI" id="CHEBI:29105"/>
        <label>2</label>
        <note>catalytic</note>
    </ligand>
</feature>
<evidence type="ECO:0000256" key="10">
    <source>
        <dbReference type="ARBA" id="ARBA00022475"/>
    </source>
</evidence>
<evidence type="ECO:0000256" key="8">
    <source>
        <dbReference type="ARBA" id="ARBA00004613"/>
    </source>
</evidence>
<feature type="chain" id="PRO_5034130653" description="Angiotensin-converting enzyme" evidence="37">
    <location>
        <begin position="20"/>
        <end position="824"/>
    </location>
</feature>
<feature type="active site" description="Proton acceptor 2" evidence="29">
    <location>
        <position position="377"/>
    </location>
</feature>
<dbReference type="PROSITE" id="PS52011">
    <property type="entry name" value="PEPTIDASE_M2"/>
    <property type="match status" value="1"/>
</dbReference>
<evidence type="ECO:0000313" key="40">
    <source>
        <dbReference type="Proteomes" id="UP000694569"/>
    </source>
</evidence>
<dbReference type="GO" id="GO:0005737">
    <property type="term" value="C:cytoplasm"/>
    <property type="evidence" value="ECO:0007669"/>
    <property type="project" value="UniProtKB-SubCell"/>
</dbReference>
<dbReference type="SUPFAM" id="SSF55486">
    <property type="entry name" value="Metalloproteases ('zincins'), catalytic domain"/>
    <property type="match status" value="1"/>
</dbReference>
<evidence type="ECO:0000256" key="13">
    <source>
        <dbReference type="ARBA" id="ARBA00022553"/>
    </source>
</evidence>
<evidence type="ECO:0000256" key="33">
    <source>
        <dbReference type="PIRSR" id="PIRSR601548-8"/>
    </source>
</evidence>
<feature type="binding site" evidence="33">
    <location>
        <position position="376"/>
    </location>
    <ligand>
        <name>Zn(2+)</name>
        <dbReference type="ChEBI" id="CHEBI:29105"/>
        <label>2</label>
        <note>catalytic</note>
    </ligand>
</feature>
<feature type="signal peptide" evidence="37">
    <location>
        <begin position="1"/>
        <end position="19"/>
    </location>
</feature>
<evidence type="ECO:0000256" key="14">
    <source>
        <dbReference type="ARBA" id="ARBA00022670"/>
    </source>
</evidence>
<dbReference type="PANTHER" id="PTHR10514:SF24">
    <property type="entry name" value="ANGIOTENSIN-CONVERTING ENZYME 2"/>
    <property type="match status" value="1"/>
</dbReference>
<keyword evidence="11" id="KW-0963">Cytoplasm</keyword>
<keyword evidence="16 31" id="KW-0479">Metal-binding</keyword>
<protein>
    <recommendedName>
        <fullName evidence="35">Angiotensin-converting enzyme</fullName>
        <ecNumber evidence="35">3.4.-.-</ecNumber>
    </recommendedName>
</protein>
<evidence type="ECO:0000256" key="26">
    <source>
        <dbReference type="ARBA" id="ARBA00023273"/>
    </source>
</evidence>
<reference evidence="39" key="2">
    <citation type="submission" date="2025-09" db="UniProtKB">
        <authorList>
            <consortium name="Ensembl"/>
        </authorList>
    </citation>
    <scope>IDENTIFICATION</scope>
</reference>
<evidence type="ECO:0000256" key="23">
    <source>
        <dbReference type="ARBA" id="ARBA00023157"/>
    </source>
</evidence>
<comment type="cofactor">
    <cofactor evidence="3">
        <name>chloride</name>
        <dbReference type="ChEBI" id="CHEBI:17996"/>
    </cofactor>
</comment>
<feature type="binding site" evidence="30">
    <location>
        <position position="516"/>
    </location>
    <ligand>
        <name>chloride</name>
        <dbReference type="ChEBI" id="CHEBI:17996"/>
        <label>1</label>
    </ligand>
</feature>
<dbReference type="GeneTree" id="ENSGT00940000158077"/>
<dbReference type="PRINTS" id="PR00791">
    <property type="entry name" value="PEPDIPTASEA"/>
</dbReference>
<keyword evidence="22 36" id="KW-0472">Membrane</keyword>
<reference evidence="39" key="1">
    <citation type="submission" date="2025-08" db="UniProtKB">
        <authorList>
            <consortium name="Ensembl"/>
        </authorList>
    </citation>
    <scope>IDENTIFICATION</scope>
</reference>
<evidence type="ECO:0000256" key="4">
    <source>
        <dbReference type="ARBA" id="ARBA00004138"/>
    </source>
</evidence>
<dbReference type="PANTHER" id="PTHR10514">
    <property type="entry name" value="ANGIOTENSIN-CONVERTING ENZYME"/>
    <property type="match status" value="1"/>
</dbReference>
<evidence type="ECO:0000256" key="7">
    <source>
        <dbReference type="ARBA" id="ARBA00004496"/>
    </source>
</evidence>
<evidence type="ECO:0000256" key="2">
    <source>
        <dbReference type="ARBA" id="ARBA00001502"/>
    </source>
</evidence>
<feature type="disulfide bond" evidence="32 34">
    <location>
        <begin position="134"/>
        <end position="142"/>
    </location>
</feature>
<evidence type="ECO:0000256" key="6">
    <source>
        <dbReference type="ARBA" id="ARBA00004251"/>
    </source>
</evidence>
<feature type="disulfide bond" evidence="32">
    <location>
        <begin position="532"/>
        <end position="544"/>
    </location>
</feature>
<evidence type="ECO:0000256" key="36">
    <source>
        <dbReference type="SAM" id="Phobius"/>
    </source>
</evidence>
<comment type="catalytic activity">
    <reaction evidence="2">
        <text>angiotensin II + H2O = angiotensin-(1-7) + L-phenylalanine</text>
        <dbReference type="Rhea" id="RHEA:26554"/>
        <dbReference type="ChEBI" id="CHEBI:15377"/>
        <dbReference type="ChEBI" id="CHEBI:58095"/>
        <dbReference type="ChEBI" id="CHEBI:58506"/>
        <dbReference type="ChEBI" id="CHEBI:58922"/>
        <dbReference type="EC" id="3.4.17.23"/>
    </reaction>
    <physiologicalReaction direction="left-to-right" evidence="2">
        <dbReference type="Rhea" id="RHEA:26555"/>
    </physiologicalReaction>
</comment>
<keyword evidence="19 31" id="KW-0862">Zinc</keyword>
<feature type="binding site" evidence="30">
    <location>
        <position position="208"/>
    </location>
    <ligand>
        <name>chloride</name>
        <dbReference type="ChEBI" id="CHEBI:17996"/>
        <label>1</label>
    </ligand>
</feature>
<feature type="binding site" evidence="31">
    <location>
        <position position="404"/>
    </location>
    <ligand>
        <name>Zn(2+)</name>
        <dbReference type="ChEBI" id="CHEBI:29105"/>
        <label>1</label>
        <note>catalytic</note>
    </ligand>
</feature>
<evidence type="ECO:0000256" key="3">
    <source>
        <dbReference type="ARBA" id="ARBA00001923"/>
    </source>
</evidence>